<feature type="region of interest" description="Disordered" evidence="1">
    <location>
        <begin position="70"/>
        <end position="95"/>
    </location>
</feature>
<sequence length="95" mass="10531">MKNPSRPHSPLVDLVALEYAALAYRVATMRPAYAKAFIAALERAGRIPRGAFFIHDAELMSISDERDAAETKSGRLHAERGRRPTFVHTNVTEPA</sequence>
<keyword evidence="3" id="KW-1185">Reference proteome</keyword>
<evidence type="ECO:0000313" key="3">
    <source>
        <dbReference type="Proteomes" id="UP001139353"/>
    </source>
</evidence>
<proteinExistence type="predicted"/>
<accession>A0A9X2C026</accession>
<dbReference type="Proteomes" id="UP001139353">
    <property type="component" value="Unassembled WGS sequence"/>
</dbReference>
<dbReference type="RefSeq" id="WP_275683328.1">
    <property type="nucleotide sequence ID" value="NZ_JAJLJH010000004.1"/>
</dbReference>
<dbReference type="EMBL" id="JAJLJH010000004">
    <property type="protein sequence ID" value="MCK9687288.1"/>
    <property type="molecule type" value="Genomic_DNA"/>
</dbReference>
<organism evidence="2 3">
    <name type="scientific">Scleromatobacter humisilvae</name>
    <dbReference type="NCBI Taxonomy" id="2897159"/>
    <lineage>
        <taxon>Bacteria</taxon>
        <taxon>Pseudomonadati</taxon>
        <taxon>Pseudomonadota</taxon>
        <taxon>Betaproteobacteria</taxon>
        <taxon>Burkholderiales</taxon>
        <taxon>Sphaerotilaceae</taxon>
        <taxon>Scleromatobacter</taxon>
    </lineage>
</organism>
<evidence type="ECO:0000313" key="2">
    <source>
        <dbReference type="EMBL" id="MCK9687288.1"/>
    </source>
</evidence>
<comment type="caution">
    <text evidence="2">The sequence shown here is derived from an EMBL/GenBank/DDBJ whole genome shotgun (WGS) entry which is preliminary data.</text>
</comment>
<feature type="compositionally biased region" description="Basic and acidic residues" evidence="1">
    <location>
        <begin position="70"/>
        <end position="82"/>
    </location>
</feature>
<name>A0A9X2C026_9BURK</name>
<protein>
    <submittedName>
        <fullName evidence="2">Uncharacterized protein</fullName>
    </submittedName>
</protein>
<evidence type="ECO:0000256" key="1">
    <source>
        <dbReference type="SAM" id="MobiDB-lite"/>
    </source>
</evidence>
<dbReference type="AlphaFoldDB" id="A0A9X2C026"/>
<gene>
    <name evidence="2" type="ORF">LPC04_16400</name>
</gene>
<reference evidence="2" key="1">
    <citation type="submission" date="2021-11" db="EMBL/GenBank/DDBJ databases">
        <title>BS-T2-15 a new species belonging to the Comamonadaceae family isolated from the soil of a French oak forest.</title>
        <authorList>
            <person name="Mieszkin S."/>
            <person name="Alain K."/>
        </authorList>
    </citation>
    <scope>NUCLEOTIDE SEQUENCE</scope>
    <source>
        <strain evidence="2">BS-T2-15</strain>
    </source>
</reference>